<gene>
    <name evidence="2" type="ORF">VSP0166_LOCUS17135</name>
</gene>
<protein>
    <submittedName>
        <fullName evidence="2">Uncharacterized protein</fullName>
    </submittedName>
</protein>
<organism evidence="2">
    <name type="scientific">Vannella robusta</name>
    <dbReference type="NCBI Taxonomy" id="1487602"/>
    <lineage>
        <taxon>Eukaryota</taxon>
        <taxon>Amoebozoa</taxon>
        <taxon>Discosea</taxon>
        <taxon>Flabellinia</taxon>
        <taxon>Vannellidae</taxon>
        <taxon>Vannella</taxon>
    </lineage>
</organism>
<feature type="coiled-coil region" evidence="1">
    <location>
        <begin position="38"/>
        <end position="72"/>
    </location>
</feature>
<reference evidence="2" key="1">
    <citation type="submission" date="2021-01" db="EMBL/GenBank/DDBJ databases">
        <authorList>
            <person name="Corre E."/>
            <person name="Pelletier E."/>
            <person name="Niang G."/>
            <person name="Scheremetjew M."/>
            <person name="Finn R."/>
            <person name="Kale V."/>
            <person name="Holt S."/>
            <person name="Cochrane G."/>
            <person name="Meng A."/>
            <person name="Brown T."/>
            <person name="Cohen L."/>
        </authorList>
    </citation>
    <scope>NUCLEOTIDE SEQUENCE</scope>
    <source>
        <strain evidence="2">DIVA3 518/3/11/1/6</strain>
    </source>
</reference>
<keyword evidence="1" id="KW-0175">Coiled coil</keyword>
<evidence type="ECO:0000256" key="1">
    <source>
        <dbReference type="SAM" id="Coils"/>
    </source>
</evidence>
<name>A0A7S4IU71_9EUKA</name>
<sequence length="191" mass="22561">MEGHYCNCAVGKDRYFVISFWPYEEEAIRTIWEGVKVLREAKKSQRMLEKENKSLKAQVSQLQRRLSEQQLIADNERDLRIEAYKQAERLRRMQQRQEWQRNERLRYRDPIHIYALEDNASGTCAKDWKLIVDYHKGAHNIQLSPADPHNATQELEITENDSIYLFDLIAPRNLSSLGLLPVVPSKLCEKF</sequence>
<dbReference type="EMBL" id="HBKP01024580">
    <property type="protein sequence ID" value="CAE2239888.1"/>
    <property type="molecule type" value="Transcribed_RNA"/>
</dbReference>
<accession>A0A7S4IU71</accession>
<dbReference type="AlphaFoldDB" id="A0A7S4IU71"/>
<proteinExistence type="predicted"/>
<evidence type="ECO:0000313" key="2">
    <source>
        <dbReference type="EMBL" id="CAE2239888.1"/>
    </source>
</evidence>